<gene>
    <name evidence="1" type="ORF">HPLM_LOCUS16644</name>
</gene>
<dbReference type="WBParaSite" id="HPLM_0001665201-mRNA-1">
    <property type="protein sequence ID" value="HPLM_0001665201-mRNA-1"/>
    <property type="gene ID" value="HPLM_0001665201"/>
</dbReference>
<evidence type="ECO:0000313" key="2">
    <source>
        <dbReference type="Proteomes" id="UP000268014"/>
    </source>
</evidence>
<reference evidence="1 2" key="2">
    <citation type="submission" date="2018-11" db="EMBL/GenBank/DDBJ databases">
        <authorList>
            <consortium name="Pathogen Informatics"/>
        </authorList>
    </citation>
    <scope>NUCLEOTIDE SEQUENCE [LARGE SCALE GENOMIC DNA]</scope>
    <source>
        <strain evidence="1 2">MHpl1</strain>
    </source>
</reference>
<dbReference type="EMBL" id="UZAF01019517">
    <property type="protein sequence ID" value="VDO60977.1"/>
    <property type="molecule type" value="Genomic_DNA"/>
</dbReference>
<protein>
    <submittedName>
        <fullName evidence="3">Secreted protein</fullName>
    </submittedName>
</protein>
<organism evidence="3">
    <name type="scientific">Haemonchus placei</name>
    <name type="common">Barber's pole worm</name>
    <dbReference type="NCBI Taxonomy" id="6290"/>
    <lineage>
        <taxon>Eukaryota</taxon>
        <taxon>Metazoa</taxon>
        <taxon>Ecdysozoa</taxon>
        <taxon>Nematoda</taxon>
        <taxon>Chromadorea</taxon>
        <taxon>Rhabditida</taxon>
        <taxon>Rhabditina</taxon>
        <taxon>Rhabditomorpha</taxon>
        <taxon>Strongyloidea</taxon>
        <taxon>Trichostrongylidae</taxon>
        <taxon>Haemonchus</taxon>
    </lineage>
</organism>
<proteinExistence type="predicted"/>
<name>A0A0N4WXU0_HAEPC</name>
<evidence type="ECO:0000313" key="3">
    <source>
        <dbReference type="WBParaSite" id="HPLM_0001665201-mRNA-1"/>
    </source>
</evidence>
<evidence type="ECO:0000313" key="1">
    <source>
        <dbReference type="EMBL" id="VDO60977.1"/>
    </source>
</evidence>
<accession>A0A0N4WXU0</accession>
<dbReference type="Proteomes" id="UP000268014">
    <property type="component" value="Unassembled WGS sequence"/>
</dbReference>
<reference evidence="3" key="1">
    <citation type="submission" date="2017-02" db="UniProtKB">
        <authorList>
            <consortium name="WormBaseParasite"/>
        </authorList>
    </citation>
    <scope>IDENTIFICATION</scope>
</reference>
<keyword evidence="2" id="KW-1185">Reference proteome</keyword>
<sequence>MACACDLPAQRLTTSQSDSSLFIVPPLDEAISFPSSGWPRHLRRAWICFLRNSHSFNSFLRRLAEAMTPFALSSSLSK</sequence>
<dbReference type="AlphaFoldDB" id="A0A0N4WXU0"/>